<dbReference type="RefSeq" id="WP_224829292.1">
    <property type="nucleotide sequence ID" value="NZ_JAIVEF010000019.1"/>
</dbReference>
<dbReference type="AlphaFoldDB" id="A0ABD5QDP1"/>
<evidence type="ECO:0000313" key="2">
    <source>
        <dbReference type="Proteomes" id="UP001595925"/>
    </source>
</evidence>
<comment type="caution">
    <text evidence="1">The sequence shown here is derived from an EMBL/GenBank/DDBJ whole genome shotgun (WGS) entry which is preliminary data.</text>
</comment>
<sequence length="186" mass="20618">MVEHSLDRVALQFITPDGCDRDDEWFGSTENEPSEVAMALGGAIARLRVTEFASVSVWTAVIMDIDEVEADDPRPGAEDHRRLLAEKAVRDCFEGSRPDRVKLGKRVVIGIRSESAVGDCLDGLLVDSGLEQCLSDDPGVEAAAFDSGDRDLGEKVKRYAFKVRGRKNGVWMVEELHTPSRRFLRI</sequence>
<name>A0ABD5QDP1_9EURY</name>
<gene>
    <name evidence="1" type="ORF">ACFPFO_08830</name>
</gene>
<dbReference type="Proteomes" id="UP001595925">
    <property type="component" value="Unassembled WGS sequence"/>
</dbReference>
<evidence type="ECO:0000313" key="1">
    <source>
        <dbReference type="EMBL" id="MFC4987856.1"/>
    </source>
</evidence>
<proteinExistence type="predicted"/>
<keyword evidence="2" id="KW-1185">Reference proteome</keyword>
<dbReference type="EMBL" id="JBHSJG010000033">
    <property type="protein sequence ID" value="MFC4987856.1"/>
    <property type="molecule type" value="Genomic_DNA"/>
</dbReference>
<reference evidence="1 2" key="1">
    <citation type="journal article" date="2019" name="Int. J. Syst. Evol. Microbiol.">
        <title>The Global Catalogue of Microorganisms (GCM) 10K type strain sequencing project: providing services to taxonomists for standard genome sequencing and annotation.</title>
        <authorList>
            <consortium name="The Broad Institute Genomics Platform"/>
            <consortium name="The Broad Institute Genome Sequencing Center for Infectious Disease"/>
            <person name="Wu L."/>
            <person name="Ma J."/>
        </authorList>
    </citation>
    <scope>NUCLEOTIDE SEQUENCE [LARGE SCALE GENOMIC DNA]</scope>
    <source>
        <strain evidence="1 2">CGMCC 1.15824</strain>
    </source>
</reference>
<protein>
    <submittedName>
        <fullName evidence="1">Uncharacterized protein</fullName>
    </submittedName>
</protein>
<organism evidence="1 2">
    <name type="scientific">Saliphagus infecundisoli</name>
    <dbReference type="NCBI Taxonomy" id="1849069"/>
    <lineage>
        <taxon>Archaea</taxon>
        <taxon>Methanobacteriati</taxon>
        <taxon>Methanobacteriota</taxon>
        <taxon>Stenosarchaea group</taxon>
        <taxon>Halobacteria</taxon>
        <taxon>Halobacteriales</taxon>
        <taxon>Natrialbaceae</taxon>
        <taxon>Saliphagus</taxon>
    </lineage>
</organism>
<accession>A0ABD5QDP1</accession>